<keyword evidence="4" id="KW-0012">Acyltransferase</keyword>
<evidence type="ECO:0000313" key="5">
    <source>
        <dbReference type="Proteomes" id="UP000825701"/>
    </source>
</evidence>
<dbReference type="KEGG" id="cmet:K6K41_08760"/>
<feature type="compositionally biased region" description="Polar residues" evidence="1">
    <location>
        <begin position="306"/>
        <end position="323"/>
    </location>
</feature>
<feature type="transmembrane region" description="Helical" evidence="2">
    <location>
        <begin position="217"/>
        <end position="241"/>
    </location>
</feature>
<keyword evidence="2" id="KW-0812">Transmembrane</keyword>
<organism evidence="4 5">
    <name type="scientific">Chenggangzhangella methanolivorans</name>
    <dbReference type="NCBI Taxonomy" id="1437009"/>
    <lineage>
        <taxon>Bacteria</taxon>
        <taxon>Pseudomonadati</taxon>
        <taxon>Pseudomonadota</taxon>
        <taxon>Alphaproteobacteria</taxon>
        <taxon>Hyphomicrobiales</taxon>
        <taxon>Methylopilaceae</taxon>
        <taxon>Chenggangzhangella</taxon>
    </lineage>
</organism>
<evidence type="ECO:0000313" key="4">
    <source>
        <dbReference type="EMBL" id="QZO01502.1"/>
    </source>
</evidence>
<feature type="transmembrane region" description="Helical" evidence="2">
    <location>
        <begin position="57"/>
        <end position="75"/>
    </location>
</feature>
<keyword evidence="2" id="KW-0472">Membrane</keyword>
<feature type="transmembrane region" description="Helical" evidence="2">
    <location>
        <begin position="95"/>
        <end position="119"/>
    </location>
</feature>
<protein>
    <submittedName>
        <fullName evidence="4">Acyltransferase</fullName>
    </submittedName>
</protein>
<feature type="region of interest" description="Disordered" evidence="1">
    <location>
        <begin position="297"/>
        <end position="323"/>
    </location>
</feature>
<feature type="transmembrane region" description="Helical" evidence="2">
    <location>
        <begin position="186"/>
        <end position="205"/>
    </location>
</feature>
<feature type="transmembrane region" description="Helical" evidence="2">
    <location>
        <begin position="160"/>
        <end position="179"/>
    </location>
</feature>
<evidence type="ECO:0000256" key="1">
    <source>
        <dbReference type="SAM" id="MobiDB-lite"/>
    </source>
</evidence>
<gene>
    <name evidence="4" type="ORF">K6K41_08760</name>
</gene>
<feature type="domain" description="Acyltransferase 3" evidence="3">
    <location>
        <begin position="17"/>
        <end position="256"/>
    </location>
</feature>
<dbReference type="Pfam" id="PF01757">
    <property type="entry name" value="Acyl_transf_3"/>
    <property type="match status" value="1"/>
</dbReference>
<reference evidence="4" key="1">
    <citation type="submission" date="2021-08" db="EMBL/GenBank/DDBJ databases">
        <authorList>
            <person name="Zhang H."/>
            <person name="Xu M."/>
            <person name="Yu Z."/>
            <person name="Yang L."/>
            <person name="Cai Y."/>
        </authorList>
    </citation>
    <scope>NUCLEOTIDE SEQUENCE</scope>
    <source>
        <strain evidence="4">CHL1</strain>
    </source>
</reference>
<dbReference type="InterPro" id="IPR002656">
    <property type="entry name" value="Acyl_transf_3_dom"/>
</dbReference>
<evidence type="ECO:0000259" key="3">
    <source>
        <dbReference type="Pfam" id="PF01757"/>
    </source>
</evidence>
<proteinExistence type="predicted"/>
<sequence length="323" mass="35319">MRSIGERLEEHGGVGPGFDAVRIGLAFLILYIHCALLDPDPAREALPLFPYAPIARWALDFAVLPLFFALSGFLVAGSVERLPLNQFLTNRALRIFPALGVEIALSALILGPLLTSFALGAYFSDPAFLKYFLNILGLIHYQLPGVFLSNPQAGIVNGALWTVPHELTCYALLTALVLCGVYRRRWLLLAATVALFAVSIAVYLAPHLGLRLPGQDALTYLFVTRGAARLVPLFLVGLLIYRFRARSRARARSRRLRRSPMWRCRSSARPNGSPIRCSPPRPRRCSATSWSISACRGGSSSGSLRAATTPTGSISTATRCSRR</sequence>
<evidence type="ECO:0000256" key="2">
    <source>
        <dbReference type="SAM" id="Phobius"/>
    </source>
</evidence>
<dbReference type="GO" id="GO:0016747">
    <property type="term" value="F:acyltransferase activity, transferring groups other than amino-acyl groups"/>
    <property type="evidence" value="ECO:0007669"/>
    <property type="project" value="InterPro"/>
</dbReference>
<dbReference type="Proteomes" id="UP000825701">
    <property type="component" value="Chromosome"/>
</dbReference>
<dbReference type="EMBL" id="CP081869">
    <property type="protein sequence ID" value="QZO01502.1"/>
    <property type="molecule type" value="Genomic_DNA"/>
</dbReference>
<keyword evidence="4" id="KW-0808">Transferase</keyword>
<feature type="transmembrane region" description="Helical" evidence="2">
    <location>
        <begin position="20"/>
        <end position="37"/>
    </location>
</feature>
<dbReference type="RefSeq" id="WP_261404787.1">
    <property type="nucleotide sequence ID" value="NZ_CP081869.1"/>
</dbReference>
<keyword evidence="2" id="KW-1133">Transmembrane helix</keyword>
<name>A0A9E6UMB4_9HYPH</name>
<dbReference type="AlphaFoldDB" id="A0A9E6UMB4"/>
<keyword evidence="5" id="KW-1185">Reference proteome</keyword>
<accession>A0A9E6UMB4</accession>